<keyword evidence="5" id="KW-0812">Transmembrane</keyword>
<reference evidence="8" key="1">
    <citation type="submission" date="2011-03" db="EMBL/GenBank/DDBJ databases">
        <title>Draft genome sequence of Brevundimonas diminuta.</title>
        <authorList>
            <person name="Brown P.J.B."/>
            <person name="Buechlein A."/>
            <person name="Hemmerich C."/>
            <person name="Brun Y.V."/>
        </authorList>
    </citation>
    <scope>NUCLEOTIDE SEQUENCE [LARGE SCALE GENOMIC DNA]</scope>
    <source>
        <strain evidence="8">C19</strain>
    </source>
</reference>
<dbReference type="GO" id="GO:0015036">
    <property type="term" value="F:disulfide oxidoreductase activity"/>
    <property type="evidence" value="ECO:0007669"/>
    <property type="project" value="UniProtKB-ARBA"/>
</dbReference>
<feature type="region of interest" description="Disordered" evidence="4">
    <location>
        <begin position="1"/>
        <end position="35"/>
    </location>
</feature>
<dbReference type="PANTHER" id="PTHR42852:SF13">
    <property type="entry name" value="PROTEIN DIPZ"/>
    <property type="match status" value="1"/>
</dbReference>
<dbReference type="EMBL" id="GL883077">
    <property type="protein sequence ID" value="EGF92527.1"/>
    <property type="molecule type" value="Genomic_DNA"/>
</dbReference>
<sequence length="248" mass="26683">MDSDDLKAAPAPRPDQPAQPIAEDSAEPKWRDTGKAKKKRGLNGLTIAIIVASIAAVGVLGFAGWKLLPQLFSGQAKGIEGAVKAEAEGPLAPYVKGSISHMITFATPRKIDNLAFIDRDKKPLRLADFKGQVVVLNLWATWCAPCRYEMPTLANLQKHYAGKGVAVVALSGDTEDKFADVKSFIDVQQPLEVYVDPDLVAKTSKLDVAGLPSTLILNKNGDIVARLDGEASWDTPEVKALLDKLLTE</sequence>
<dbReference type="STRING" id="715226.ABI_09640"/>
<dbReference type="Gene3D" id="3.40.30.10">
    <property type="entry name" value="Glutaredoxin"/>
    <property type="match status" value="1"/>
</dbReference>
<feature type="transmembrane region" description="Helical" evidence="5">
    <location>
        <begin position="45"/>
        <end position="65"/>
    </location>
</feature>
<evidence type="ECO:0000256" key="1">
    <source>
        <dbReference type="ARBA" id="ARBA00004196"/>
    </source>
</evidence>
<dbReference type="SUPFAM" id="SSF52833">
    <property type="entry name" value="Thioredoxin-like"/>
    <property type="match status" value="1"/>
</dbReference>
<dbReference type="Pfam" id="PF08534">
    <property type="entry name" value="Redoxin"/>
    <property type="match status" value="1"/>
</dbReference>
<dbReference type="Proteomes" id="UP000006512">
    <property type="component" value="Unassembled WGS sequence"/>
</dbReference>
<dbReference type="InterPro" id="IPR013740">
    <property type="entry name" value="Redoxin"/>
</dbReference>
<keyword evidence="8" id="KW-1185">Reference proteome</keyword>
<evidence type="ECO:0000256" key="2">
    <source>
        <dbReference type="ARBA" id="ARBA00022748"/>
    </source>
</evidence>
<evidence type="ECO:0000256" key="5">
    <source>
        <dbReference type="SAM" id="Phobius"/>
    </source>
</evidence>
<dbReference type="GO" id="GO:0030313">
    <property type="term" value="C:cell envelope"/>
    <property type="evidence" value="ECO:0007669"/>
    <property type="project" value="UniProtKB-SubCell"/>
</dbReference>
<evidence type="ECO:0000313" key="8">
    <source>
        <dbReference type="Proteomes" id="UP000006512"/>
    </source>
</evidence>
<keyword evidence="2" id="KW-0201">Cytochrome c-type biogenesis</keyword>
<evidence type="ECO:0000256" key="4">
    <source>
        <dbReference type="SAM" id="MobiDB-lite"/>
    </source>
</evidence>
<dbReference type="eggNOG" id="COG0526">
    <property type="taxonomic scope" value="Bacteria"/>
</dbReference>
<comment type="subcellular location">
    <subcellularLocation>
        <location evidence="1">Cell envelope</location>
    </subcellularLocation>
</comment>
<dbReference type="HOGENOM" id="CLU_042529_11_0_5"/>
<dbReference type="PROSITE" id="PS51352">
    <property type="entry name" value="THIOREDOXIN_2"/>
    <property type="match status" value="1"/>
</dbReference>
<feature type="compositionally biased region" description="Basic and acidic residues" evidence="4">
    <location>
        <begin position="26"/>
        <end position="35"/>
    </location>
</feature>
<dbReference type="InterPro" id="IPR017937">
    <property type="entry name" value="Thioredoxin_CS"/>
</dbReference>
<protein>
    <submittedName>
        <fullName evidence="7">Thiol:disulfide interchange protein tlpA</fullName>
    </submittedName>
</protein>
<accession>F4QGS5</accession>
<dbReference type="GO" id="GO:0017004">
    <property type="term" value="P:cytochrome complex assembly"/>
    <property type="evidence" value="ECO:0007669"/>
    <property type="project" value="UniProtKB-KW"/>
</dbReference>
<evidence type="ECO:0000256" key="3">
    <source>
        <dbReference type="ARBA" id="ARBA00023284"/>
    </source>
</evidence>
<keyword evidence="5" id="KW-0472">Membrane</keyword>
<dbReference type="InterPro" id="IPR036249">
    <property type="entry name" value="Thioredoxin-like_sf"/>
</dbReference>
<feature type="domain" description="Thioredoxin" evidence="6">
    <location>
        <begin position="105"/>
        <end position="247"/>
    </location>
</feature>
<gene>
    <name evidence="7" type="ORF">ABI_09640</name>
</gene>
<dbReference type="AlphaFoldDB" id="F4QGS5"/>
<dbReference type="CDD" id="cd02966">
    <property type="entry name" value="TlpA_like_family"/>
    <property type="match status" value="1"/>
</dbReference>
<keyword evidence="5" id="KW-1133">Transmembrane helix</keyword>
<dbReference type="PANTHER" id="PTHR42852">
    <property type="entry name" value="THIOL:DISULFIDE INTERCHANGE PROTEIN DSBE"/>
    <property type="match status" value="1"/>
</dbReference>
<evidence type="ECO:0000259" key="6">
    <source>
        <dbReference type="PROSITE" id="PS51352"/>
    </source>
</evidence>
<dbReference type="PROSITE" id="PS00194">
    <property type="entry name" value="THIOREDOXIN_1"/>
    <property type="match status" value="1"/>
</dbReference>
<evidence type="ECO:0000313" key="7">
    <source>
        <dbReference type="EMBL" id="EGF92527.1"/>
    </source>
</evidence>
<dbReference type="InterPro" id="IPR050553">
    <property type="entry name" value="Thioredoxin_ResA/DsbE_sf"/>
</dbReference>
<organism evidence="7 8">
    <name type="scientific">Asticcacaulis biprosthecium C19</name>
    <dbReference type="NCBI Taxonomy" id="715226"/>
    <lineage>
        <taxon>Bacteria</taxon>
        <taxon>Pseudomonadati</taxon>
        <taxon>Pseudomonadota</taxon>
        <taxon>Alphaproteobacteria</taxon>
        <taxon>Caulobacterales</taxon>
        <taxon>Caulobacteraceae</taxon>
        <taxon>Asticcacaulis</taxon>
    </lineage>
</organism>
<keyword evidence="3" id="KW-0676">Redox-active center</keyword>
<proteinExistence type="predicted"/>
<name>F4QGS5_9CAUL</name>
<dbReference type="InterPro" id="IPR013766">
    <property type="entry name" value="Thioredoxin_domain"/>
</dbReference>